<dbReference type="Proteomes" id="UP001295794">
    <property type="component" value="Unassembled WGS sequence"/>
</dbReference>
<proteinExistence type="predicted"/>
<feature type="region of interest" description="Disordered" evidence="1">
    <location>
        <begin position="1"/>
        <end position="21"/>
    </location>
</feature>
<dbReference type="Pfam" id="PF24764">
    <property type="entry name" value="rva_4"/>
    <property type="match status" value="1"/>
</dbReference>
<organism evidence="3 4">
    <name type="scientific">Mycena citricolor</name>
    <dbReference type="NCBI Taxonomy" id="2018698"/>
    <lineage>
        <taxon>Eukaryota</taxon>
        <taxon>Fungi</taxon>
        <taxon>Dikarya</taxon>
        <taxon>Basidiomycota</taxon>
        <taxon>Agaricomycotina</taxon>
        <taxon>Agaricomycetes</taxon>
        <taxon>Agaricomycetidae</taxon>
        <taxon>Agaricales</taxon>
        <taxon>Marasmiineae</taxon>
        <taxon>Mycenaceae</taxon>
        <taxon>Mycena</taxon>
    </lineage>
</organism>
<protein>
    <recommendedName>
        <fullName evidence="2">Integrase core domain-containing protein</fullName>
    </recommendedName>
</protein>
<dbReference type="AlphaFoldDB" id="A0AAD2HLT7"/>
<feature type="domain" description="Integrase core" evidence="2">
    <location>
        <begin position="147"/>
        <end position="325"/>
    </location>
</feature>
<sequence length="524" mass="61325">MSNELEPVRQLNQYKPAPSDESLRPHIEKYWRQNMSDIQMLALLKKHHINLAEYGLGIRTFRKIRERLGFVRTRKQGHTVESIRPHIIKLRVTYPKAGGREMVNLLKFEERILVSRPVVMQYFHLYEAHQVRERRRGHFRRKRFWAAGANDLWAMDQHDKWKYKFGLALHSGIDPFLGLIHWMNIWWNNSNPRLILKYYLDVIERLGFMPLVMQSDPGNENTAVANGHTLIRHHQDPNLRGKLQHRWMREKKNVTSEITWSQMRRRFTPGFENLLDVGIHEGWYDPHILLEALVFRWVFIPWLQAELDAYQHRINNTRKRHDRNKILPNGVPMHMFEYPEDYAILDFKIKVDPAAISMVRKLYAPPTLQIFELVPPDFNILISGFYSNIGSPSVDRESCWDIYLLLLSKFRELDQIHDVDLSADEKWGYTLTQAADEYKGEVELLPGLQELRGGDGVVGEDGVYYMGGVNGGNGLDDGHQAQLNAMINDVEPDVGGNDIEGDDELFAWFSDEESPEDFNNADMW</sequence>
<dbReference type="PANTHER" id="PTHR46177">
    <property type="entry name" value="INTEGRASE CATALYTIC DOMAIN-CONTAINING PROTEIN"/>
    <property type="match status" value="1"/>
</dbReference>
<keyword evidence="4" id="KW-1185">Reference proteome</keyword>
<dbReference type="EMBL" id="CAVNYO010000420">
    <property type="protein sequence ID" value="CAK5277800.1"/>
    <property type="molecule type" value="Genomic_DNA"/>
</dbReference>
<evidence type="ECO:0000259" key="2">
    <source>
        <dbReference type="Pfam" id="PF24764"/>
    </source>
</evidence>
<evidence type="ECO:0000313" key="4">
    <source>
        <dbReference type="Proteomes" id="UP001295794"/>
    </source>
</evidence>
<accession>A0AAD2HLT7</accession>
<evidence type="ECO:0000256" key="1">
    <source>
        <dbReference type="SAM" id="MobiDB-lite"/>
    </source>
</evidence>
<gene>
    <name evidence="3" type="ORF">MYCIT1_LOCUS26923</name>
</gene>
<dbReference type="InterPro" id="IPR058913">
    <property type="entry name" value="Integrase_dom_put"/>
</dbReference>
<evidence type="ECO:0000313" key="3">
    <source>
        <dbReference type="EMBL" id="CAK5277800.1"/>
    </source>
</evidence>
<dbReference type="PANTHER" id="PTHR46177:SF1">
    <property type="entry name" value="INTEGRASE CATALYTIC DOMAIN-CONTAINING PROTEIN"/>
    <property type="match status" value="1"/>
</dbReference>
<name>A0AAD2HLT7_9AGAR</name>
<comment type="caution">
    <text evidence="3">The sequence shown here is derived from an EMBL/GenBank/DDBJ whole genome shotgun (WGS) entry which is preliminary data.</text>
</comment>
<reference evidence="3" key="1">
    <citation type="submission" date="2023-11" db="EMBL/GenBank/DDBJ databases">
        <authorList>
            <person name="De Vega J J."/>
            <person name="De Vega J J."/>
        </authorList>
    </citation>
    <scope>NUCLEOTIDE SEQUENCE</scope>
</reference>